<protein>
    <submittedName>
        <fullName evidence="7">Y-family DNA polymerase</fullName>
    </submittedName>
</protein>
<dbReference type="EMBL" id="JBHTIT010000001">
    <property type="protein sequence ID" value="MFD0949290.1"/>
    <property type="molecule type" value="Genomic_DNA"/>
</dbReference>
<dbReference type="Pfam" id="PF13438">
    <property type="entry name" value="DUF4113"/>
    <property type="match status" value="1"/>
</dbReference>
<proteinExistence type="inferred from homology"/>
<dbReference type="InterPro" id="IPR001126">
    <property type="entry name" value="UmuC"/>
</dbReference>
<keyword evidence="5" id="KW-0742">SOS response</keyword>
<evidence type="ECO:0000256" key="3">
    <source>
        <dbReference type="ARBA" id="ARBA00023199"/>
    </source>
</evidence>
<organism evidence="7 8">
    <name type="scientific">Paraperlucidibaca wandonensis</name>
    <dbReference type="NCBI Taxonomy" id="1268273"/>
    <lineage>
        <taxon>Bacteria</taxon>
        <taxon>Pseudomonadati</taxon>
        <taxon>Pseudomonadota</taxon>
        <taxon>Gammaproteobacteria</taxon>
        <taxon>Moraxellales</taxon>
        <taxon>Moraxellaceae</taxon>
        <taxon>Paraperlucidibaca</taxon>
    </lineage>
</organism>
<comment type="caution">
    <text evidence="7">The sequence shown here is derived from an EMBL/GenBank/DDBJ whole genome shotgun (WGS) entry which is preliminary data.</text>
</comment>
<sequence length="434" mass="47704">MSTSRSHGRVADMPTYALVDANNFYATCEKIFDPSLANVPLVVLSNNDGCIVARSAEAKILGIPMAAPMHQWKGFCAKHGVAIKSSNYTLYGDMSARMLAILQKLCPEVESYSIDESFLKLDGFGDVTAMGHEIRQTLQQHIKVTCGVGIGPSKTLAKFANHIAKKHPEYGGVFSVQGVTEAVFEKLMASYSAGEVWGVGRQLSKRLAADGIETVLDLSRCDAKAIHQRYGVVLAKTVRELRGEACISFEDIAAPKQQIISSRSFATCLTEFQAIQAAVSHHLSRAAEKLRAQNSVCSHVYVMINTNRFREQDPQYRQTILTPLPHPSADTSVLMKAAMAGLRKGFVTGFRYHKCGVILGEIGQADDQQTDLFATVDDPKRLRLMSLMDSINKHQGAGTLHVASTQLSDAWHMRANNRSPRYTTCWDEFPVAYA</sequence>
<dbReference type="PANTHER" id="PTHR11076:SF34">
    <property type="entry name" value="PROTEIN UMUC"/>
    <property type="match status" value="1"/>
</dbReference>
<dbReference type="Pfam" id="PF11799">
    <property type="entry name" value="IMS_C"/>
    <property type="match status" value="1"/>
</dbReference>
<dbReference type="PANTHER" id="PTHR11076">
    <property type="entry name" value="DNA REPAIR POLYMERASE UMUC / TRANSFERASE FAMILY MEMBER"/>
    <property type="match status" value="1"/>
</dbReference>
<dbReference type="Proteomes" id="UP001597044">
    <property type="component" value="Unassembled WGS sequence"/>
</dbReference>
<dbReference type="InterPro" id="IPR043502">
    <property type="entry name" value="DNA/RNA_pol_sf"/>
</dbReference>
<evidence type="ECO:0000256" key="5">
    <source>
        <dbReference type="ARBA" id="ARBA00023236"/>
    </source>
</evidence>
<evidence type="ECO:0000256" key="4">
    <source>
        <dbReference type="ARBA" id="ARBA00023204"/>
    </source>
</evidence>
<gene>
    <name evidence="7" type="ORF">ACFQ0F_02605</name>
</gene>
<accession>A0ABW3HFK4</accession>
<dbReference type="CDD" id="cd01700">
    <property type="entry name" value="PolY_Pol_V_umuC"/>
    <property type="match status" value="1"/>
</dbReference>
<name>A0ABW3HFK4_9GAMM</name>
<dbReference type="PROSITE" id="PS50173">
    <property type="entry name" value="UMUC"/>
    <property type="match status" value="1"/>
</dbReference>
<dbReference type="Gene3D" id="3.30.70.270">
    <property type="match status" value="1"/>
</dbReference>
<evidence type="ECO:0000313" key="7">
    <source>
        <dbReference type="EMBL" id="MFD0949290.1"/>
    </source>
</evidence>
<dbReference type="InterPro" id="IPR043128">
    <property type="entry name" value="Rev_trsase/Diguanyl_cyclase"/>
</dbReference>
<feature type="domain" description="UmuC" evidence="6">
    <location>
        <begin position="16"/>
        <end position="200"/>
    </location>
</feature>
<keyword evidence="8" id="KW-1185">Reference proteome</keyword>
<dbReference type="InterPro" id="IPR017961">
    <property type="entry name" value="DNA_pol_Y-fam_little_finger"/>
</dbReference>
<keyword evidence="2" id="KW-0227">DNA damage</keyword>
<evidence type="ECO:0000313" key="8">
    <source>
        <dbReference type="Proteomes" id="UP001597044"/>
    </source>
</evidence>
<dbReference type="Pfam" id="PF00817">
    <property type="entry name" value="IMS"/>
    <property type="match status" value="1"/>
</dbReference>
<keyword evidence="3" id="KW-0741">SOS mutagenesis</keyword>
<evidence type="ECO:0000256" key="2">
    <source>
        <dbReference type="ARBA" id="ARBA00022763"/>
    </source>
</evidence>
<evidence type="ECO:0000259" key="6">
    <source>
        <dbReference type="PROSITE" id="PS50173"/>
    </source>
</evidence>
<dbReference type="SUPFAM" id="SSF56672">
    <property type="entry name" value="DNA/RNA polymerases"/>
    <property type="match status" value="1"/>
</dbReference>
<reference evidence="8" key="1">
    <citation type="journal article" date="2019" name="Int. J. Syst. Evol. Microbiol.">
        <title>The Global Catalogue of Microorganisms (GCM) 10K type strain sequencing project: providing services to taxonomists for standard genome sequencing and annotation.</title>
        <authorList>
            <consortium name="The Broad Institute Genomics Platform"/>
            <consortium name="The Broad Institute Genome Sequencing Center for Infectious Disease"/>
            <person name="Wu L."/>
            <person name="Ma J."/>
        </authorList>
    </citation>
    <scope>NUCLEOTIDE SEQUENCE [LARGE SCALE GENOMIC DNA]</scope>
    <source>
        <strain evidence="8">CCUG 63419</strain>
    </source>
</reference>
<dbReference type="Gene3D" id="1.10.150.20">
    <property type="entry name" value="5' to 3' exonuclease, C-terminal subdomain"/>
    <property type="match status" value="1"/>
</dbReference>
<evidence type="ECO:0000256" key="1">
    <source>
        <dbReference type="ARBA" id="ARBA00010945"/>
    </source>
</evidence>
<dbReference type="Gene3D" id="3.40.1170.60">
    <property type="match status" value="1"/>
</dbReference>
<comment type="similarity">
    <text evidence="1">Belongs to the DNA polymerase type-Y family.</text>
</comment>
<dbReference type="RefSeq" id="WP_379068806.1">
    <property type="nucleotide sequence ID" value="NZ_JBHTIT010000001.1"/>
</dbReference>
<dbReference type="InterPro" id="IPR050116">
    <property type="entry name" value="DNA_polymerase-Y"/>
</dbReference>
<dbReference type="InterPro" id="IPR025188">
    <property type="entry name" value="DUF4113"/>
</dbReference>
<keyword evidence="4" id="KW-0234">DNA repair</keyword>